<evidence type="ECO:0000313" key="2">
    <source>
        <dbReference type="Proteomes" id="UP000823635"/>
    </source>
</evidence>
<sequence length="89" mass="10752">MEAFFTIILLVALFFWLLGKFLPRILAWYVRRRIGVAPQEERWRRQGWRKAENENINEGEVEIKYSEPREKIITGNMGEYVDFEEEKSN</sequence>
<proteinExistence type="predicted"/>
<dbReference type="Pfam" id="PF16118">
    <property type="entry name" value="DUF4834"/>
    <property type="match status" value="1"/>
</dbReference>
<evidence type="ECO:0000313" key="1">
    <source>
        <dbReference type="EMBL" id="MBO8429455.1"/>
    </source>
</evidence>
<protein>
    <recommendedName>
        <fullName evidence="3">DUF4834 domain-containing protein</fullName>
    </recommendedName>
</protein>
<comment type="caution">
    <text evidence="1">The sequence shown here is derived from an EMBL/GenBank/DDBJ whole genome shotgun (WGS) entry which is preliminary data.</text>
</comment>
<gene>
    <name evidence="1" type="ORF">IAC68_05955</name>
</gene>
<dbReference type="EMBL" id="JADINB010000130">
    <property type="protein sequence ID" value="MBO8429455.1"/>
    <property type="molecule type" value="Genomic_DNA"/>
</dbReference>
<reference evidence="1" key="1">
    <citation type="submission" date="2020-10" db="EMBL/GenBank/DDBJ databases">
        <authorList>
            <person name="Gilroy R."/>
        </authorList>
    </citation>
    <scope>NUCLEOTIDE SEQUENCE</scope>
    <source>
        <strain evidence="1">15467</strain>
    </source>
</reference>
<reference evidence="1" key="2">
    <citation type="journal article" date="2021" name="PeerJ">
        <title>Extensive microbial diversity within the chicken gut microbiome revealed by metagenomics and culture.</title>
        <authorList>
            <person name="Gilroy R."/>
            <person name="Ravi A."/>
            <person name="Getino M."/>
            <person name="Pursley I."/>
            <person name="Horton D.L."/>
            <person name="Alikhan N.F."/>
            <person name="Baker D."/>
            <person name="Gharbi K."/>
            <person name="Hall N."/>
            <person name="Watson M."/>
            <person name="Adriaenssens E.M."/>
            <person name="Foster-Nyarko E."/>
            <person name="Jarju S."/>
            <person name="Secka A."/>
            <person name="Antonio M."/>
            <person name="Oren A."/>
            <person name="Chaudhuri R.R."/>
            <person name="La Ragione R."/>
            <person name="Hildebrand F."/>
            <person name="Pallen M.J."/>
        </authorList>
    </citation>
    <scope>NUCLEOTIDE SEQUENCE</scope>
    <source>
        <strain evidence="1">15467</strain>
    </source>
</reference>
<dbReference type="Proteomes" id="UP000823635">
    <property type="component" value="Unassembled WGS sequence"/>
</dbReference>
<accession>A0A9D9GWB3</accession>
<evidence type="ECO:0008006" key="3">
    <source>
        <dbReference type="Google" id="ProtNLM"/>
    </source>
</evidence>
<dbReference type="AlphaFoldDB" id="A0A9D9GWB3"/>
<dbReference type="InterPro" id="IPR032272">
    <property type="entry name" value="DUF4834"/>
</dbReference>
<organism evidence="1 2">
    <name type="scientific">Candidatus Egerieousia excrementavium</name>
    <dbReference type="NCBI Taxonomy" id="2840778"/>
    <lineage>
        <taxon>Bacteria</taxon>
        <taxon>Pseudomonadati</taxon>
        <taxon>Bacteroidota</taxon>
        <taxon>Bacteroidia</taxon>
        <taxon>Bacteroidales</taxon>
        <taxon>Candidatus Egerieousia</taxon>
    </lineage>
</organism>
<name>A0A9D9GWB3_9BACT</name>